<proteinExistence type="predicted"/>
<accession>A0A8C6AKZ5</accession>
<dbReference type="Proteomes" id="UP000694561">
    <property type="component" value="Unplaced"/>
</dbReference>
<organism evidence="1 2">
    <name type="scientific">Monodon monoceros</name>
    <name type="common">Narwhal</name>
    <name type="synonym">Ceratodon monodon</name>
    <dbReference type="NCBI Taxonomy" id="40151"/>
    <lineage>
        <taxon>Eukaryota</taxon>
        <taxon>Metazoa</taxon>
        <taxon>Chordata</taxon>
        <taxon>Craniata</taxon>
        <taxon>Vertebrata</taxon>
        <taxon>Euteleostomi</taxon>
        <taxon>Mammalia</taxon>
        <taxon>Eutheria</taxon>
        <taxon>Laurasiatheria</taxon>
        <taxon>Artiodactyla</taxon>
        <taxon>Whippomorpha</taxon>
        <taxon>Cetacea</taxon>
        <taxon>Odontoceti</taxon>
        <taxon>Monodontidae</taxon>
        <taxon>Monodon</taxon>
    </lineage>
</organism>
<evidence type="ECO:0000313" key="1">
    <source>
        <dbReference type="Ensembl" id="ENSMMNP00015001696.1"/>
    </source>
</evidence>
<dbReference type="AlphaFoldDB" id="A0A8C6AKZ5"/>
<protein>
    <submittedName>
        <fullName evidence="1">Uncharacterized protein</fullName>
    </submittedName>
</protein>
<keyword evidence="2" id="KW-1185">Reference proteome</keyword>
<reference evidence="1" key="1">
    <citation type="submission" date="2025-08" db="UniProtKB">
        <authorList>
            <consortium name="Ensembl"/>
        </authorList>
    </citation>
    <scope>IDENTIFICATION</scope>
</reference>
<dbReference type="Ensembl" id="ENSMMNT00015001872.1">
    <property type="protein sequence ID" value="ENSMMNP00015001696.1"/>
    <property type="gene ID" value="ENSMMNG00015001318.1"/>
</dbReference>
<dbReference type="GeneTree" id="ENSGT01050000247384"/>
<reference evidence="1" key="2">
    <citation type="submission" date="2025-09" db="UniProtKB">
        <authorList>
            <consortium name="Ensembl"/>
        </authorList>
    </citation>
    <scope>IDENTIFICATION</scope>
</reference>
<sequence>METSASATATDKKEAKSGILEGVAFPDPGRKASALAVATAAAAVATQGGTFCSAWLAGGVFHEPVWTE</sequence>
<name>A0A8C6AKZ5_MONMO</name>
<evidence type="ECO:0000313" key="2">
    <source>
        <dbReference type="Proteomes" id="UP000694561"/>
    </source>
</evidence>